<evidence type="ECO:0000256" key="2">
    <source>
        <dbReference type="ARBA" id="ARBA00022737"/>
    </source>
</evidence>
<gene>
    <name evidence="6" type="ORF">Q7A36_22980</name>
</gene>
<dbReference type="InterPro" id="IPR018247">
    <property type="entry name" value="EF_Hand_1_Ca_BS"/>
</dbReference>
<dbReference type="Proteomes" id="UP001243009">
    <property type="component" value="Unassembled WGS sequence"/>
</dbReference>
<dbReference type="Pfam" id="PF13499">
    <property type="entry name" value="EF-hand_7"/>
    <property type="match status" value="1"/>
</dbReference>
<evidence type="ECO:0000256" key="1">
    <source>
        <dbReference type="ARBA" id="ARBA00022723"/>
    </source>
</evidence>
<dbReference type="EMBL" id="JAUTWS010000026">
    <property type="protein sequence ID" value="MDO9711234.1"/>
    <property type="molecule type" value="Genomic_DNA"/>
</dbReference>
<keyword evidence="1" id="KW-0479">Metal-binding</keyword>
<dbReference type="Gene3D" id="1.10.238.10">
    <property type="entry name" value="EF-hand"/>
    <property type="match status" value="2"/>
</dbReference>
<dbReference type="InterPro" id="IPR011992">
    <property type="entry name" value="EF-hand-dom_pair"/>
</dbReference>
<feature type="region of interest" description="Disordered" evidence="3">
    <location>
        <begin position="134"/>
        <end position="170"/>
    </location>
</feature>
<evidence type="ECO:0000313" key="7">
    <source>
        <dbReference type="Proteomes" id="UP001243009"/>
    </source>
</evidence>
<protein>
    <submittedName>
        <fullName evidence="6">EF-hand domain-containing protein</fullName>
    </submittedName>
</protein>
<reference evidence="6 7" key="1">
    <citation type="submission" date="2023-08" db="EMBL/GenBank/DDBJ databases">
        <title>The draft genome sequence of Paracraurococcus sp. LOR1-02.</title>
        <authorList>
            <person name="Kingkaew E."/>
            <person name="Tanasupawat S."/>
        </authorList>
    </citation>
    <scope>NUCLEOTIDE SEQUENCE [LARGE SCALE GENOMIC DNA]</scope>
    <source>
        <strain evidence="6 7">LOR1-02</strain>
    </source>
</reference>
<dbReference type="PANTHER" id="PTHR10827:SF98">
    <property type="entry name" value="45 KDA CALCIUM-BINDING PROTEIN"/>
    <property type="match status" value="1"/>
</dbReference>
<evidence type="ECO:0000256" key="4">
    <source>
        <dbReference type="SAM" id="SignalP"/>
    </source>
</evidence>
<keyword evidence="7" id="KW-1185">Reference proteome</keyword>
<feature type="region of interest" description="Disordered" evidence="3">
    <location>
        <begin position="68"/>
        <end position="100"/>
    </location>
</feature>
<dbReference type="RefSeq" id="WP_305106094.1">
    <property type="nucleotide sequence ID" value="NZ_JAUTWS010000026.1"/>
</dbReference>
<comment type="caution">
    <text evidence="6">The sequence shown here is derived from an EMBL/GenBank/DDBJ whole genome shotgun (WGS) entry which is preliminary data.</text>
</comment>
<dbReference type="PROSITE" id="PS50222">
    <property type="entry name" value="EF_HAND_2"/>
    <property type="match status" value="2"/>
</dbReference>
<accession>A0ABT9E4Y9</accession>
<keyword evidence="4" id="KW-0732">Signal</keyword>
<dbReference type="InterPro" id="IPR002048">
    <property type="entry name" value="EF_hand_dom"/>
</dbReference>
<dbReference type="PROSITE" id="PS00018">
    <property type="entry name" value="EF_HAND_1"/>
    <property type="match status" value="2"/>
</dbReference>
<organism evidence="6 7">
    <name type="scientific">Paracraurococcus lichenis</name>
    <dbReference type="NCBI Taxonomy" id="3064888"/>
    <lineage>
        <taxon>Bacteria</taxon>
        <taxon>Pseudomonadati</taxon>
        <taxon>Pseudomonadota</taxon>
        <taxon>Alphaproteobacteria</taxon>
        <taxon>Acetobacterales</taxon>
        <taxon>Roseomonadaceae</taxon>
        <taxon>Paracraurococcus</taxon>
    </lineage>
</organism>
<feature type="domain" description="EF-hand" evidence="5">
    <location>
        <begin position="100"/>
        <end position="135"/>
    </location>
</feature>
<name>A0ABT9E4Y9_9PROT</name>
<proteinExistence type="predicted"/>
<keyword evidence="2" id="KW-0677">Repeat</keyword>
<dbReference type="Pfam" id="PF13202">
    <property type="entry name" value="EF-hand_5"/>
    <property type="match status" value="2"/>
</dbReference>
<feature type="domain" description="EF-hand" evidence="5">
    <location>
        <begin position="39"/>
        <end position="67"/>
    </location>
</feature>
<feature type="chain" id="PRO_5046509670" evidence="4">
    <location>
        <begin position="24"/>
        <end position="170"/>
    </location>
</feature>
<sequence length="170" mass="18103">MTPFRTALLGTALLAAAAAPALAQPAPGQAGPGPRGAGAMFNQFDTNKDGRVTWDEAWAVIQQRFNAADPDHDGSLTQQEMAKARLRPNATRPEGGQGPQRERMVGMMFRALDANRDGVVTLEEIRPAAEARFRAFDANGDGAVTRDEVPAPPRRQHRGTGGQPPAQQPG</sequence>
<evidence type="ECO:0000256" key="3">
    <source>
        <dbReference type="SAM" id="MobiDB-lite"/>
    </source>
</evidence>
<evidence type="ECO:0000313" key="6">
    <source>
        <dbReference type="EMBL" id="MDO9711234.1"/>
    </source>
</evidence>
<dbReference type="PANTHER" id="PTHR10827">
    <property type="entry name" value="RETICULOCALBIN"/>
    <property type="match status" value="1"/>
</dbReference>
<dbReference type="SUPFAM" id="SSF47473">
    <property type="entry name" value="EF-hand"/>
    <property type="match status" value="1"/>
</dbReference>
<feature type="signal peptide" evidence="4">
    <location>
        <begin position="1"/>
        <end position="23"/>
    </location>
</feature>
<evidence type="ECO:0000259" key="5">
    <source>
        <dbReference type="PROSITE" id="PS50222"/>
    </source>
</evidence>